<dbReference type="PANTHER" id="PTHR35167">
    <property type="entry name" value="OS05G0216466 PROTEIN"/>
    <property type="match status" value="1"/>
</dbReference>
<reference evidence="2" key="1">
    <citation type="journal article" date="2012" name="Nat. Biotechnol.">
        <title>Reference genome sequence of the model plant Setaria.</title>
        <authorList>
            <person name="Bennetzen J.L."/>
            <person name="Schmutz J."/>
            <person name="Wang H."/>
            <person name="Percifield R."/>
            <person name="Hawkins J."/>
            <person name="Pontaroli A.C."/>
            <person name="Estep M."/>
            <person name="Feng L."/>
            <person name="Vaughn J.N."/>
            <person name="Grimwood J."/>
            <person name="Jenkins J."/>
            <person name="Barry K."/>
            <person name="Lindquist E."/>
            <person name="Hellsten U."/>
            <person name="Deshpande S."/>
            <person name="Wang X."/>
            <person name="Wu X."/>
            <person name="Mitros T."/>
            <person name="Triplett J."/>
            <person name="Yang X."/>
            <person name="Ye C.Y."/>
            <person name="Mauro-Herrera M."/>
            <person name="Wang L."/>
            <person name="Li P."/>
            <person name="Sharma M."/>
            <person name="Sharma R."/>
            <person name="Ronald P.C."/>
            <person name="Panaud O."/>
            <person name="Kellogg E.A."/>
            <person name="Brutnell T.P."/>
            <person name="Doust A.N."/>
            <person name="Tuskan G.A."/>
            <person name="Rokhsar D."/>
            <person name="Devos K.M."/>
        </authorList>
    </citation>
    <scope>NUCLEOTIDE SEQUENCE [LARGE SCALE GENOMIC DNA]</scope>
    <source>
        <strain evidence="2">Yugu1</strain>
    </source>
</reference>
<dbReference type="PANTHER" id="PTHR35167:SF3">
    <property type="entry name" value="OS05G0216466 PROTEIN"/>
    <property type="match status" value="1"/>
</dbReference>
<dbReference type="OrthoDB" id="666089at2759"/>
<accession>A0A368QI08</accession>
<dbReference type="EMBL" id="CM003530">
    <property type="protein sequence ID" value="RCV17543.1"/>
    <property type="molecule type" value="Genomic_DNA"/>
</dbReference>
<sequence>MIHQEAVVVEEEEPVAVGSSSVAPAGTDQLDLEAAEQLIQLSGGDGGDDDGGSESRSADSVKCCRGKKDKEAAVESRRRSADAGRSSVASPGKDDGDGDGGEPDGKGAESFACSTAARVEEKDKKGAVVESPRRSADRPCPAGKDRDGGIVHGEERKRPKFRSLAAIYRETETTRRMAPPAGGGGEGHAYRDSSEGERRRKKKKRAAEVIPQDWFMDMHVN</sequence>
<proteinExistence type="predicted"/>
<evidence type="ECO:0000313" key="2">
    <source>
        <dbReference type="EMBL" id="RCV17543.1"/>
    </source>
</evidence>
<feature type="compositionally biased region" description="Low complexity" evidence="1">
    <location>
        <begin position="15"/>
        <end position="26"/>
    </location>
</feature>
<name>A0A368QI08_SETIT</name>
<feature type="compositionally biased region" description="Basic and acidic residues" evidence="1">
    <location>
        <begin position="66"/>
        <end position="82"/>
    </location>
</feature>
<feature type="compositionally biased region" description="Basic and acidic residues" evidence="1">
    <location>
        <begin position="118"/>
        <end position="157"/>
    </location>
</feature>
<organism evidence="2">
    <name type="scientific">Setaria italica</name>
    <name type="common">Foxtail millet</name>
    <name type="synonym">Panicum italicum</name>
    <dbReference type="NCBI Taxonomy" id="4555"/>
    <lineage>
        <taxon>Eukaryota</taxon>
        <taxon>Viridiplantae</taxon>
        <taxon>Streptophyta</taxon>
        <taxon>Embryophyta</taxon>
        <taxon>Tracheophyta</taxon>
        <taxon>Spermatophyta</taxon>
        <taxon>Magnoliopsida</taxon>
        <taxon>Liliopsida</taxon>
        <taxon>Poales</taxon>
        <taxon>Poaceae</taxon>
        <taxon>PACMAD clade</taxon>
        <taxon>Panicoideae</taxon>
        <taxon>Panicodae</taxon>
        <taxon>Paniceae</taxon>
        <taxon>Cenchrinae</taxon>
        <taxon>Setaria</taxon>
    </lineage>
</organism>
<dbReference type="AlphaFoldDB" id="A0A368QI08"/>
<reference evidence="2" key="2">
    <citation type="submission" date="2015-07" db="EMBL/GenBank/DDBJ databases">
        <authorList>
            <person name="Noorani M."/>
        </authorList>
    </citation>
    <scope>NUCLEOTIDE SEQUENCE</scope>
    <source>
        <strain evidence="2">Yugu1</strain>
    </source>
</reference>
<evidence type="ECO:0000256" key="1">
    <source>
        <dbReference type="SAM" id="MobiDB-lite"/>
    </source>
</evidence>
<feature type="compositionally biased region" description="Basic and acidic residues" evidence="1">
    <location>
        <begin position="188"/>
        <end position="198"/>
    </location>
</feature>
<protein>
    <submittedName>
        <fullName evidence="2">Uncharacterized protein</fullName>
    </submittedName>
</protein>
<gene>
    <name evidence="2" type="ORF">SETIT_3G228200v2</name>
</gene>
<feature type="region of interest" description="Disordered" evidence="1">
    <location>
        <begin position="1"/>
        <end position="221"/>
    </location>
</feature>